<gene>
    <name evidence="2" type="ORF">IEQ31_19305</name>
</gene>
<evidence type="ECO:0000259" key="1">
    <source>
        <dbReference type="Pfam" id="PF14280"/>
    </source>
</evidence>
<dbReference type="RefSeq" id="WP_191052754.1">
    <property type="nucleotide sequence ID" value="NZ_JACXRZ010000013.1"/>
</dbReference>
<protein>
    <submittedName>
        <fullName evidence="2">DUF4365 domain-containing protein</fullName>
    </submittedName>
</protein>
<evidence type="ECO:0000313" key="2">
    <source>
        <dbReference type="EMBL" id="MBD3145320.1"/>
    </source>
</evidence>
<accession>A0ABR8L799</accession>
<sequence>MQRPGSHRVSRQGVSYCQRLFDDRYGWLFREQSVSDYGIDAHVEVVAEHLNDLVTGKMLGLQIKSGKTYFKEPCDSGWILRPSESHVRYWAGYSLPVVIVIYDPETERGYWQTVNGTSPALARLSEGGWKLWVPESHDLEALESKHALMQIIGGGGHYTYSLPNTAPWNAWKSGVPVSWIKVSFGPSEPWWQQPSFWELWQHQNPEASSAD</sequence>
<organism evidence="2 3">
    <name type="scientific">Microbispora bryophytorum subsp. camponoti</name>
    <dbReference type="NCBI Taxonomy" id="1677852"/>
    <lineage>
        <taxon>Bacteria</taxon>
        <taxon>Bacillati</taxon>
        <taxon>Actinomycetota</taxon>
        <taxon>Actinomycetes</taxon>
        <taxon>Streptosporangiales</taxon>
        <taxon>Streptosporangiaceae</taxon>
        <taxon>Microbispora</taxon>
    </lineage>
</organism>
<evidence type="ECO:0000313" key="3">
    <source>
        <dbReference type="Proteomes" id="UP000653231"/>
    </source>
</evidence>
<proteinExistence type="predicted"/>
<reference evidence="2 3" key="1">
    <citation type="submission" date="2020-09" db="EMBL/GenBank/DDBJ databases">
        <title>Actinomycete isolated from the Camponotus japonicus Mayr.</title>
        <authorList>
            <person name="Gong X."/>
        </authorList>
    </citation>
    <scope>NUCLEOTIDE SEQUENCE [LARGE SCALE GENOMIC DNA]</scope>
    <source>
        <strain evidence="2 3">2C-HV3</strain>
    </source>
</reference>
<dbReference type="Pfam" id="PF14280">
    <property type="entry name" value="DUF4365"/>
    <property type="match status" value="1"/>
</dbReference>
<dbReference type="EMBL" id="JACXRZ010000013">
    <property type="protein sequence ID" value="MBD3145320.1"/>
    <property type="molecule type" value="Genomic_DNA"/>
</dbReference>
<dbReference type="InterPro" id="IPR025375">
    <property type="entry name" value="DUF4365"/>
</dbReference>
<dbReference type="Proteomes" id="UP000653231">
    <property type="component" value="Unassembled WGS sequence"/>
</dbReference>
<keyword evidence="3" id="KW-1185">Reference proteome</keyword>
<feature type="domain" description="DUF4365" evidence="1">
    <location>
        <begin position="11"/>
        <end position="151"/>
    </location>
</feature>
<name>A0ABR8L799_9ACTN</name>
<comment type="caution">
    <text evidence="2">The sequence shown here is derived from an EMBL/GenBank/DDBJ whole genome shotgun (WGS) entry which is preliminary data.</text>
</comment>